<feature type="transmembrane region" description="Helical" evidence="6">
    <location>
        <begin position="86"/>
        <end position="106"/>
    </location>
</feature>
<evidence type="ECO:0000313" key="8">
    <source>
        <dbReference type="Proteomes" id="UP001589535"/>
    </source>
</evidence>
<accession>A0ABV5UDK3</accession>
<dbReference type="PANTHER" id="PTHR23513:SF6">
    <property type="entry name" value="MAJOR FACILITATOR SUPERFAMILY ASSOCIATED DOMAIN-CONTAINING PROTEIN"/>
    <property type="match status" value="1"/>
</dbReference>
<feature type="transmembrane region" description="Helical" evidence="6">
    <location>
        <begin position="264"/>
        <end position="285"/>
    </location>
</feature>
<keyword evidence="2" id="KW-1003">Cell membrane</keyword>
<feature type="transmembrane region" description="Helical" evidence="6">
    <location>
        <begin position="324"/>
        <end position="346"/>
    </location>
</feature>
<keyword evidence="4 6" id="KW-1133">Transmembrane helix</keyword>
<dbReference type="RefSeq" id="WP_378203291.1">
    <property type="nucleotide sequence ID" value="NZ_JBHMBK010000037.1"/>
</dbReference>
<feature type="transmembrane region" description="Helical" evidence="6">
    <location>
        <begin position="234"/>
        <end position="258"/>
    </location>
</feature>
<protein>
    <submittedName>
        <fullName evidence="7">MFS transporter</fullName>
    </submittedName>
</protein>
<keyword evidence="5 6" id="KW-0472">Membrane</keyword>
<evidence type="ECO:0000256" key="1">
    <source>
        <dbReference type="ARBA" id="ARBA00004651"/>
    </source>
</evidence>
<comment type="caution">
    <text evidence="7">The sequence shown here is derived from an EMBL/GenBank/DDBJ whole genome shotgun (WGS) entry which is preliminary data.</text>
</comment>
<proteinExistence type="predicted"/>
<dbReference type="SUPFAM" id="SSF103473">
    <property type="entry name" value="MFS general substrate transporter"/>
    <property type="match status" value="1"/>
</dbReference>
<dbReference type="EMBL" id="JBHMBK010000037">
    <property type="protein sequence ID" value="MFB9689480.1"/>
    <property type="molecule type" value="Genomic_DNA"/>
</dbReference>
<sequence length="422" mass="44426">MTAPAEAADGTVAVPSRGFRRFWCGQTFSQFGARVGTLAMPVVAVDTLHAGSTQVGILGAASTVSFLLIGLPAGTWVDRWPKRRTMMVAALLRSLVVLAIPCLWFAGRLAIWHLYVVAALVGLATVFFDVAYQSYVPFLVRERDVGRANARLEATAQLAATGGPALSGLLLRVVSVPVLLLADALSYVVSFCCLALVEDSEVRPPRTAGRRRSLVTEIGEGLRFVRDQPVIRRLVLAMGFSNLFMGMVVTLMPILVLRTLGLDAFVLGVVMTGGSIGGVLGAGVVPLLRRRLSEGTVIAGGLLTAALFVAVNPVAGLLPQHRALATALLTTAEFGMTAAALAYNVTQVSLRQRLCPRRLLGRMNASIRFVVWGSIPVSALLAGWLSSLLGVVPALWIGGVGSVLTALPALGIGRLIAVSSAK</sequence>
<organism evidence="7 8">
    <name type="scientific">Amycolatopsis plumensis</name>
    <dbReference type="NCBI Taxonomy" id="236508"/>
    <lineage>
        <taxon>Bacteria</taxon>
        <taxon>Bacillati</taxon>
        <taxon>Actinomycetota</taxon>
        <taxon>Actinomycetes</taxon>
        <taxon>Pseudonocardiales</taxon>
        <taxon>Pseudonocardiaceae</taxon>
        <taxon>Amycolatopsis</taxon>
    </lineage>
</organism>
<dbReference type="PANTHER" id="PTHR23513">
    <property type="entry name" value="INTEGRAL MEMBRANE EFFLUX PROTEIN-RELATED"/>
    <property type="match status" value="1"/>
</dbReference>
<feature type="transmembrane region" description="Helical" evidence="6">
    <location>
        <begin position="395"/>
        <end position="417"/>
    </location>
</feature>
<feature type="transmembrane region" description="Helical" evidence="6">
    <location>
        <begin position="55"/>
        <end position="74"/>
    </location>
</feature>
<comment type="subcellular location">
    <subcellularLocation>
        <location evidence="1">Cell membrane</location>
        <topology evidence="1">Multi-pass membrane protein</topology>
    </subcellularLocation>
</comment>
<keyword evidence="3 6" id="KW-0812">Transmembrane</keyword>
<feature type="transmembrane region" description="Helical" evidence="6">
    <location>
        <begin position="112"/>
        <end position="132"/>
    </location>
</feature>
<evidence type="ECO:0000256" key="5">
    <source>
        <dbReference type="ARBA" id="ARBA00023136"/>
    </source>
</evidence>
<reference evidence="7 8" key="1">
    <citation type="submission" date="2024-09" db="EMBL/GenBank/DDBJ databases">
        <authorList>
            <person name="Sun Q."/>
            <person name="Mori K."/>
        </authorList>
    </citation>
    <scope>NUCLEOTIDE SEQUENCE [LARGE SCALE GENOMIC DNA]</scope>
    <source>
        <strain evidence="7 8">JCM 13852</strain>
    </source>
</reference>
<name>A0ABV5UDK3_9PSEU</name>
<dbReference type="InterPro" id="IPR036259">
    <property type="entry name" value="MFS_trans_sf"/>
</dbReference>
<evidence type="ECO:0000256" key="4">
    <source>
        <dbReference type="ARBA" id="ARBA00022989"/>
    </source>
</evidence>
<dbReference type="Pfam" id="PF07690">
    <property type="entry name" value="MFS_1"/>
    <property type="match status" value="1"/>
</dbReference>
<keyword evidence="8" id="KW-1185">Reference proteome</keyword>
<dbReference type="CDD" id="cd06173">
    <property type="entry name" value="MFS_MefA_like"/>
    <property type="match status" value="1"/>
</dbReference>
<evidence type="ECO:0000313" key="7">
    <source>
        <dbReference type="EMBL" id="MFB9689480.1"/>
    </source>
</evidence>
<gene>
    <name evidence="7" type="ORF">ACFFTO_35360</name>
</gene>
<feature type="transmembrane region" description="Helical" evidence="6">
    <location>
        <begin position="297"/>
        <end position="318"/>
    </location>
</feature>
<evidence type="ECO:0000256" key="3">
    <source>
        <dbReference type="ARBA" id="ARBA00022692"/>
    </source>
</evidence>
<dbReference type="InterPro" id="IPR011701">
    <property type="entry name" value="MFS"/>
</dbReference>
<evidence type="ECO:0000256" key="2">
    <source>
        <dbReference type="ARBA" id="ARBA00022475"/>
    </source>
</evidence>
<evidence type="ECO:0000256" key="6">
    <source>
        <dbReference type="SAM" id="Phobius"/>
    </source>
</evidence>
<dbReference type="Gene3D" id="1.20.1250.20">
    <property type="entry name" value="MFS general substrate transporter like domains"/>
    <property type="match status" value="1"/>
</dbReference>
<dbReference type="Proteomes" id="UP001589535">
    <property type="component" value="Unassembled WGS sequence"/>
</dbReference>
<feature type="transmembrane region" description="Helical" evidence="6">
    <location>
        <begin position="367"/>
        <end position="389"/>
    </location>
</feature>